<evidence type="ECO:0000259" key="4">
    <source>
        <dbReference type="Pfam" id="PF08840"/>
    </source>
</evidence>
<dbReference type="InterPro" id="IPR006862">
    <property type="entry name" value="Thio_Ohase/aa_AcTrfase"/>
</dbReference>
<dbReference type="InterPro" id="IPR016662">
    <property type="entry name" value="Acyl-CoA_thioEstase_long-chain"/>
</dbReference>
<feature type="active site" description="Charge relay system" evidence="2">
    <location>
        <position position="277"/>
    </location>
</feature>
<sequence>MILPRAKLLASYWPVRLKAAIKLHGRLTGCIRGMAFSAQQADEPWITATPRVCLHDVPTTLKAGGLPPHSPVTLSASLIDEKGTEFCSCAYYVTDGAGNVDVRTAESVGGSYEGVFPAGLLTTLAPAPHEFQSHRLFRRNTSLPWKIQVSVLNAHQPPGTKAEVMAKVEMERLLMGPGVRRLPVREGRVRGALYLPPGDGPFPGIVDMFGSIGGLMEFRSALLASRGFASLSLAFFDYDDLPNTTENLDLSYFEEAVEVLLAVPEVIPDRCGAVANSRSGDILLSMATLLPAVKAVVGVSCSTIALGSTLIYKGKVFKQGYDMDQITFEKTNRGPWVGSLQQQFTTDNPAMIPVEEADEDTHFLLAVGGDDPWGFQHSLAPFRERMLSHNRHNFETVLYPGTGHIIEPPYNAFNYQSFHRHIPTKEHLTKGIIFQWGGKPHSTCTAQEDFWRRMRTFLMNHVQDESPWYQQYLTQYTPKTPPN</sequence>
<dbReference type="PANTHER" id="PTHR10824:SF4">
    <property type="entry name" value="ACYL-COENZYME A THIOESTERASE 1-LIKE"/>
    <property type="match status" value="1"/>
</dbReference>
<feature type="active site" description="Charge relay system" evidence="2">
    <location>
        <position position="404"/>
    </location>
</feature>
<dbReference type="PANTHER" id="PTHR10824">
    <property type="entry name" value="ACYL-COENZYME A THIOESTERASE-RELATED"/>
    <property type="match status" value="1"/>
</dbReference>
<feature type="active site" description="Charge relay system" evidence="2">
    <location>
        <position position="371"/>
    </location>
</feature>
<evidence type="ECO:0000259" key="3">
    <source>
        <dbReference type="Pfam" id="PF04775"/>
    </source>
</evidence>
<evidence type="ECO:0008006" key="6">
    <source>
        <dbReference type="Google" id="ProtNLM"/>
    </source>
</evidence>
<dbReference type="InterPro" id="IPR029058">
    <property type="entry name" value="AB_hydrolase_fold"/>
</dbReference>
<evidence type="ECO:0000256" key="1">
    <source>
        <dbReference type="ARBA" id="ARBA00006538"/>
    </source>
</evidence>
<dbReference type="GO" id="GO:0006637">
    <property type="term" value="P:acyl-CoA metabolic process"/>
    <property type="evidence" value="ECO:0007669"/>
    <property type="project" value="InterPro"/>
</dbReference>
<dbReference type="PIRSF" id="PIRSF016521">
    <property type="entry name" value="Acyl-CoA_hydro"/>
    <property type="match status" value="1"/>
</dbReference>
<evidence type="ECO:0000256" key="2">
    <source>
        <dbReference type="PIRSR" id="PIRSR016521-1"/>
    </source>
</evidence>
<protein>
    <recommendedName>
        <fullName evidence="6">Acyl-CoA thioester hydrolase/bile acid-CoA amino acid N-acetyltransferase domain-containing protein</fullName>
    </recommendedName>
</protein>
<dbReference type="InterPro" id="IPR042490">
    <property type="entry name" value="Thio_Ohase/BAAT_N"/>
</dbReference>
<accession>A0A0P4W7B9</accession>
<dbReference type="SUPFAM" id="SSF53474">
    <property type="entry name" value="alpha/beta-Hydrolases"/>
    <property type="match status" value="1"/>
</dbReference>
<dbReference type="GO" id="GO:0006631">
    <property type="term" value="P:fatty acid metabolic process"/>
    <property type="evidence" value="ECO:0007669"/>
    <property type="project" value="TreeGrafter"/>
</dbReference>
<proteinExistence type="inferred from homology"/>
<dbReference type="AlphaFoldDB" id="A0A0P4W7B9"/>
<name>A0A0P4W7B9_SCYOL</name>
<feature type="domain" description="BAAT/Acyl-CoA thioester hydrolase C-terminal" evidence="4">
    <location>
        <begin position="249"/>
        <end position="463"/>
    </location>
</feature>
<dbReference type="Gene3D" id="2.60.40.2240">
    <property type="entry name" value="Acyl-CoA thioester hydrolase/BAAT N-terminal domain"/>
    <property type="match status" value="1"/>
</dbReference>
<organism evidence="5">
    <name type="scientific">Scylla olivacea</name>
    <name type="common">Orange mud crab</name>
    <name type="synonym">Cancer olivacea</name>
    <dbReference type="NCBI Taxonomy" id="85551"/>
    <lineage>
        <taxon>Eukaryota</taxon>
        <taxon>Metazoa</taxon>
        <taxon>Ecdysozoa</taxon>
        <taxon>Arthropoda</taxon>
        <taxon>Crustacea</taxon>
        <taxon>Multicrustacea</taxon>
        <taxon>Malacostraca</taxon>
        <taxon>Eumalacostraca</taxon>
        <taxon>Eucarida</taxon>
        <taxon>Decapoda</taxon>
        <taxon>Pleocyemata</taxon>
        <taxon>Brachyura</taxon>
        <taxon>Eubrachyura</taxon>
        <taxon>Portunoidea</taxon>
        <taxon>Portunidae</taxon>
        <taxon>Portuninae</taxon>
        <taxon>Scylla</taxon>
    </lineage>
</organism>
<reference evidence="5" key="1">
    <citation type="submission" date="2015-09" db="EMBL/GenBank/DDBJ databases">
        <title>Scylla olivacea transcriptome.</title>
        <authorList>
            <person name="Ikhwanuddin M."/>
        </authorList>
    </citation>
    <scope>NUCLEOTIDE SEQUENCE</scope>
</reference>
<comment type="similarity">
    <text evidence="1">Belongs to the C/M/P thioester hydrolase family.</text>
</comment>
<evidence type="ECO:0000313" key="5">
    <source>
        <dbReference type="EMBL" id="JAI61278.1"/>
    </source>
</evidence>
<dbReference type="InterPro" id="IPR014940">
    <property type="entry name" value="BAAT_C"/>
</dbReference>
<dbReference type="EMBL" id="GDRN01085852">
    <property type="protein sequence ID" value="JAI61278.1"/>
    <property type="molecule type" value="Transcribed_RNA"/>
</dbReference>
<dbReference type="GO" id="GO:0047617">
    <property type="term" value="F:fatty acyl-CoA hydrolase activity"/>
    <property type="evidence" value="ECO:0007669"/>
    <property type="project" value="TreeGrafter"/>
</dbReference>
<feature type="domain" description="Acyl-CoA thioester hydrolase/bile acid-CoA amino acid N-acetyltransferase" evidence="3">
    <location>
        <begin position="56"/>
        <end position="186"/>
    </location>
</feature>
<dbReference type="Pfam" id="PF08840">
    <property type="entry name" value="BAAT_C"/>
    <property type="match status" value="1"/>
</dbReference>
<dbReference type="Pfam" id="PF04775">
    <property type="entry name" value="Bile_Hydr_Trans"/>
    <property type="match status" value="1"/>
</dbReference>
<dbReference type="Gene3D" id="3.40.50.1820">
    <property type="entry name" value="alpha/beta hydrolase"/>
    <property type="match status" value="1"/>
</dbReference>